<evidence type="ECO:0000256" key="1">
    <source>
        <dbReference type="SAM" id="MobiDB-lite"/>
    </source>
</evidence>
<gene>
    <name evidence="3" type="ORF">RF679_10985</name>
</gene>
<dbReference type="PANTHER" id="PTHR43792:SF1">
    <property type="entry name" value="N-ACETYLTRANSFERASE DOMAIN-CONTAINING PROTEIN"/>
    <property type="match status" value="1"/>
</dbReference>
<dbReference type="PANTHER" id="PTHR43792">
    <property type="entry name" value="GNAT FAMILY, PUTATIVE (AFU_ORTHOLOGUE AFUA_3G00765)-RELATED-RELATED"/>
    <property type="match status" value="1"/>
</dbReference>
<proteinExistence type="predicted"/>
<dbReference type="RefSeq" id="WP_309480673.1">
    <property type="nucleotide sequence ID" value="NZ_CP133720.1"/>
</dbReference>
<dbReference type="InterPro" id="IPR051531">
    <property type="entry name" value="N-acetyltransferase"/>
</dbReference>
<dbReference type="PROSITE" id="PS51186">
    <property type="entry name" value="GNAT"/>
    <property type="match status" value="1"/>
</dbReference>
<reference evidence="3" key="1">
    <citation type="submission" date="2023-09" db="EMBL/GenBank/DDBJ databases">
        <title>Undibacterium sp. 20NA77.5 isolated from freshwater.</title>
        <authorList>
            <person name="Le V."/>
            <person name="Ko S.-R."/>
            <person name="Ahn C.-Y."/>
            <person name="Oh H.-M."/>
        </authorList>
    </citation>
    <scope>NUCLEOTIDE SEQUENCE</scope>
    <source>
        <strain evidence="3">20NA77.5</strain>
    </source>
</reference>
<protein>
    <submittedName>
        <fullName evidence="3">GNAT family N-acetyltransferase</fullName>
    </submittedName>
</protein>
<dbReference type="EMBL" id="CP133720">
    <property type="protein sequence ID" value="WMW79174.1"/>
    <property type="molecule type" value="Genomic_DNA"/>
</dbReference>
<name>A0ABY9RE93_9BURK</name>
<organism evidence="3 4">
    <name type="scientific">Undibacterium cyanobacteriorum</name>
    <dbReference type="NCBI Taxonomy" id="3073561"/>
    <lineage>
        <taxon>Bacteria</taxon>
        <taxon>Pseudomonadati</taxon>
        <taxon>Pseudomonadota</taxon>
        <taxon>Betaproteobacteria</taxon>
        <taxon>Burkholderiales</taxon>
        <taxon>Oxalobacteraceae</taxon>
        <taxon>Undibacterium</taxon>
    </lineage>
</organism>
<dbReference type="SUPFAM" id="SSF55729">
    <property type="entry name" value="Acyl-CoA N-acyltransferases (Nat)"/>
    <property type="match status" value="1"/>
</dbReference>
<feature type="domain" description="N-acetyltransferase" evidence="2">
    <location>
        <begin position="82"/>
        <end position="241"/>
    </location>
</feature>
<feature type="region of interest" description="Disordered" evidence="1">
    <location>
        <begin position="1"/>
        <end position="29"/>
    </location>
</feature>
<sequence>MPTNNLPGKGSVKARLQHPKSTPQFGYAKLQPHSNRLRYGIENPSKINKHPTSSIRHCTAAIKEAQLQNTAKLQYFVDTERLSLRTLSVEDAEFYLSLVNDASFIKNIRDKGIRTIEQAQQAITTGHQDIQEKLGFSLYLVERKSDQAKLGLCGLVKRDNLPGVDIGYAFLPDFWRQGFAEEACRGILDWAKNGLNFKELYAIVSPSNLASANLLKKLGFQLQEQLNWEDGPVQLFRLNFVLN</sequence>
<accession>A0ABY9RE93</accession>
<dbReference type="Gene3D" id="3.40.630.30">
    <property type="match status" value="1"/>
</dbReference>
<dbReference type="Pfam" id="PF13302">
    <property type="entry name" value="Acetyltransf_3"/>
    <property type="match status" value="1"/>
</dbReference>
<evidence type="ECO:0000313" key="3">
    <source>
        <dbReference type="EMBL" id="WMW79174.1"/>
    </source>
</evidence>
<dbReference type="Proteomes" id="UP001181355">
    <property type="component" value="Chromosome"/>
</dbReference>
<keyword evidence="4" id="KW-1185">Reference proteome</keyword>
<dbReference type="InterPro" id="IPR000182">
    <property type="entry name" value="GNAT_dom"/>
</dbReference>
<evidence type="ECO:0000313" key="4">
    <source>
        <dbReference type="Proteomes" id="UP001181355"/>
    </source>
</evidence>
<evidence type="ECO:0000259" key="2">
    <source>
        <dbReference type="PROSITE" id="PS51186"/>
    </source>
</evidence>
<dbReference type="InterPro" id="IPR016181">
    <property type="entry name" value="Acyl_CoA_acyltransferase"/>
</dbReference>